<dbReference type="CDD" id="cd02440">
    <property type="entry name" value="AdoMet_MTases"/>
    <property type="match status" value="1"/>
</dbReference>
<dbReference type="Proteomes" id="UP000327039">
    <property type="component" value="Unassembled WGS sequence"/>
</dbReference>
<accession>A0A5J5ITV8</accession>
<keyword evidence="2 5" id="KW-0808">Transferase</keyword>
<gene>
    <name evidence="5" type="ORF">F6B42_05860</name>
</gene>
<protein>
    <submittedName>
        <fullName evidence="5">Methyltransferase</fullName>
    </submittedName>
</protein>
<dbReference type="PANTHER" id="PTHR47816:SF4">
    <property type="entry name" value="RIBOSOMAL RNA SMALL SUBUNIT METHYLTRANSFERASE C"/>
    <property type="match status" value="1"/>
</dbReference>
<dbReference type="GO" id="GO:0032259">
    <property type="term" value="P:methylation"/>
    <property type="evidence" value="ECO:0007669"/>
    <property type="project" value="UniProtKB-KW"/>
</dbReference>
<name>A0A5J5ITV8_9MICO</name>
<evidence type="ECO:0000259" key="4">
    <source>
        <dbReference type="Pfam" id="PF26049"/>
    </source>
</evidence>
<proteinExistence type="predicted"/>
<dbReference type="GO" id="GO:0008757">
    <property type="term" value="F:S-adenosylmethionine-dependent methyltransferase activity"/>
    <property type="evidence" value="ECO:0007669"/>
    <property type="project" value="InterPro"/>
</dbReference>
<feature type="domain" description="Methyltransferase small" evidence="3">
    <location>
        <begin position="191"/>
        <end position="364"/>
    </location>
</feature>
<keyword evidence="6" id="KW-1185">Reference proteome</keyword>
<dbReference type="EMBL" id="VYRZ01000002">
    <property type="protein sequence ID" value="KAA9087328.1"/>
    <property type="molecule type" value="Genomic_DNA"/>
</dbReference>
<evidence type="ECO:0000256" key="2">
    <source>
        <dbReference type="ARBA" id="ARBA00022679"/>
    </source>
</evidence>
<evidence type="ECO:0000313" key="5">
    <source>
        <dbReference type="EMBL" id="KAA9087328.1"/>
    </source>
</evidence>
<reference evidence="6" key="1">
    <citation type="submission" date="2019-09" db="EMBL/GenBank/DDBJ databases">
        <title>Mumia zhuanghuii sp. nov. isolated from the intestinal contents of plateau pika (Ochotona curzoniae) in the Qinghai-Tibet plateau of China.</title>
        <authorList>
            <person name="Tian Z."/>
        </authorList>
    </citation>
    <scope>NUCLEOTIDE SEQUENCE [LARGE SCALE GENOMIC DNA]</scope>
    <source>
        <strain evidence="6">DSM 25564</strain>
    </source>
</reference>
<evidence type="ECO:0000256" key="1">
    <source>
        <dbReference type="ARBA" id="ARBA00022603"/>
    </source>
</evidence>
<dbReference type="Pfam" id="PF26049">
    <property type="entry name" value="RLMG_N"/>
    <property type="match status" value="1"/>
</dbReference>
<evidence type="ECO:0000313" key="6">
    <source>
        <dbReference type="Proteomes" id="UP000327039"/>
    </source>
</evidence>
<dbReference type="InterPro" id="IPR007848">
    <property type="entry name" value="Small_mtfrase_dom"/>
</dbReference>
<dbReference type="SUPFAM" id="SSF53335">
    <property type="entry name" value="S-adenosyl-L-methionine-dependent methyltransferases"/>
    <property type="match status" value="1"/>
</dbReference>
<sequence length="369" mass="38776">MDLSRLSRWPDIEAPGLVATDGADRLILARARADIAAAPHAVVVIGDAYGALALGAADAGATGIRVHQDPLSGERALAANAARLLPAAEYRSLSLDGELTRGARVVLLRLPRSLDALADMADVISAHAAPDVVVYAGGRVKHMAIAMNDVLRARFSRLDVTHAEAKSRVLIAREPRAANPPHPTRGRSGDLEIRAFGGAFAGARIDIGTRLLLDAIPDDPAGGDAADPLIDFACGTGVVAASLALRFPERRVYASDQSAAAVASATATVQANGLADRVEVVRDDLLMRRADASGSFIALNPPFHSGAAVSDRVAPRLFADAARVLRPGGELICVWNSALRYRPALESIVGPTRQLARNAKFTVTTSRRR</sequence>
<dbReference type="OrthoDB" id="29650at2"/>
<dbReference type="InterPro" id="IPR046977">
    <property type="entry name" value="RsmC/RlmG"/>
</dbReference>
<dbReference type="PANTHER" id="PTHR47816">
    <property type="entry name" value="RIBOSOMAL RNA SMALL SUBUNIT METHYLTRANSFERASE C"/>
    <property type="match status" value="1"/>
</dbReference>
<dbReference type="Pfam" id="PF05175">
    <property type="entry name" value="MTS"/>
    <property type="match status" value="1"/>
</dbReference>
<dbReference type="InterPro" id="IPR029063">
    <property type="entry name" value="SAM-dependent_MTases_sf"/>
</dbReference>
<comment type="caution">
    <text evidence="5">The sequence shown here is derived from an EMBL/GenBank/DDBJ whole genome shotgun (WGS) entry which is preliminary data.</text>
</comment>
<evidence type="ECO:0000259" key="3">
    <source>
        <dbReference type="Pfam" id="PF05175"/>
    </source>
</evidence>
<organism evidence="5 6">
    <name type="scientific">Microbacterium radiodurans</name>
    <dbReference type="NCBI Taxonomy" id="661398"/>
    <lineage>
        <taxon>Bacteria</taxon>
        <taxon>Bacillati</taxon>
        <taxon>Actinomycetota</taxon>
        <taxon>Actinomycetes</taxon>
        <taxon>Micrococcales</taxon>
        <taxon>Microbacteriaceae</taxon>
        <taxon>Microbacterium</taxon>
    </lineage>
</organism>
<dbReference type="Gene3D" id="3.40.50.150">
    <property type="entry name" value="Vaccinia Virus protein VP39"/>
    <property type="match status" value="2"/>
</dbReference>
<keyword evidence="1 5" id="KW-0489">Methyltransferase</keyword>
<dbReference type="AlphaFoldDB" id="A0A5J5ITV8"/>
<dbReference type="InterPro" id="IPR058679">
    <property type="entry name" value="RlmG_N"/>
</dbReference>
<feature type="domain" description="RlmG N-terminal" evidence="4">
    <location>
        <begin position="5"/>
        <end position="173"/>
    </location>
</feature>